<accession>A0A6C1TVP3</accession>
<dbReference type="OrthoDB" id="3255134at2"/>
<proteinExistence type="predicted"/>
<dbReference type="Proteomes" id="UP000336646">
    <property type="component" value="Unassembled WGS sequence"/>
</dbReference>
<name>A0A6C1TVP3_9CORY</name>
<comment type="caution">
    <text evidence="1">The sequence shown here is derived from an EMBL/GenBank/DDBJ whole genome shotgun (WGS) entry which is preliminary data.</text>
</comment>
<evidence type="ECO:0000313" key="2">
    <source>
        <dbReference type="Proteomes" id="UP000336646"/>
    </source>
</evidence>
<sequence length="203" mass="23516">MSSQLFAYLDESSALRPSGQQEYMVCAAIIEAEELERVRQELLPLRLPGQIKLHWTDEREARRRRIVDVVASVESMQAIITHRSEFKKKTERYRRKCLEQMYFELSVMPVDHVILESRDASQNKRDIEHIVALQGQNQCKGLRVQHQRGGDEPLLWIADVVLGSLNALHNGTSEHWEALCDKVVLGLRVKKCVRNRRFSVVDL</sequence>
<dbReference type="AlphaFoldDB" id="A0A6C1TVP3"/>
<organism evidence="1 2">
    <name type="scientific">Corynebacterium sanguinis</name>
    <dbReference type="NCBI Taxonomy" id="2594913"/>
    <lineage>
        <taxon>Bacteria</taxon>
        <taxon>Bacillati</taxon>
        <taxon>Actinomycetota</taxon>
        <taxon>Actinomycetes</taxon>
        <taxon>Mycobacteriales</taxon>
        <taxon>Corynebacteriaceae</taxon>
        <taxon>Corynebacterium</taxon>
    </lineage>
</organism>
<evidence type="ECO:0008006" key="3">
    <source>
        <dbReference type="Google" id="ProtNLM"/>
    </source>
</evidence>
<reference evidence="1 2" key="1">
    <citation type="submission" date="2018-12" db="EMBL/GenBank/DDBJ databases">
        <title>Corynebacterium sanguinis sp. nov., a clinically-associated and environmental corynebacterium.</title>
        <authorList>
            <person name="Gonzales-Siles L."/>
            <person name="Jaen-Luchoro D."/>
            <person name="Cardew S."/>
            <person name="Inganas E."/>
            <person name="Ohlen M."/>
            <person name="Jensie-Markopolous S."/>
            <person name="Pinyeiro-Iglesias B."/>
            <person name="Molin K."/>
            <person name="Skovbjerg S."/>
            <person name="Svensson-Stadler L."/>
            <person name="Funke G."/>
            <person name="Moore E.R.B."/>
        </authorList>
    </citation>
    <scope>NUCLEOTIDE SEQUENCE [LARGE SCALE GENOMIC DNA]</scope>
    <source>
        <strain evidence="1 2">58734</strain>
    </source>
</reference>
<gene>
    <name evidence="1" type="ORF">EKI59_09655</name>
</gene>
<dbReference type="RefSeq" id="WP_144773551.1">
    <property type="nucleotide sequence ID" value="NZ_RXIR01000024.1"/>
</dbReference>
<evidence type="ECO:0000313" key="1">
    <source>
        <dbReference type="EMBL" id="TVS26955.1"/>
    </source>
</evidence>
<protein>
    <recommendedName>
        <fullName evidence="3">DUF3800 domain-containing protein</fullName>
    </recommendedName>
</protein>
<dbReference type="EMBL" id="RXIR01000024">
    <property type="protein sequence ID" value="TVS26955.1"/>
    <property type="molecule type" value="Genomic_DNA"/>
</dbReference>